<dbReference type="PROSITE" id="PS50011">
    <property type="entry name" value="PROTEIN_KINASE_DOM"/>
    <property type="match status" value="1"/>
</dbReference>
<dbReference type="InterPro" id="IPR011009">
    <property type="entry name" value="Kinase-like_dom_sf"/>
</dbReference>
<dbReference type="InterPro" id="IPR002110">
    <property type="entry name" value="Ankyrin_rpt"/>
</dbReference>
<dbReference type="SUPFAM" id="SSF48403">
    <property type="entry name" value="Ankyrin repeat"/>
    <property type="match status" value="2"/>
</dbReference>
<dbReference type="PANTHER" id="PTHR46224:SF64">
    <property type="entry name" value="IQ MOTIF AND ANKYRIN REPEAT DOMAIN-CONTAINING PROTEIN 1"/>
    <property type="match status" value="1"/>
</dbReference>
<evidence type="ECO:0000259" key="2">
    <source>
        <dbReference type="PROSITE" id="PS50011"/>
    </source>
</evidence>
<dbReference type="EMBL" id="VXIS01000147">
    <property type="protein sequence ID" value="KAA8900914.1"/>
    <property type="molecule type" value="Genomic_DNA"/>
</dbReference>
<dbReference type="PROSITE" id="PS00108">
    <property type="entry name" value="PROTEIN_KINASE_ST"/>
    <property type="match status" value="1"/>
</dbReference>
<sequence>MLRSNRPLTNVARERSKLEIRTISDFLTLVACHEIERATLDSYPDYRSVNFDGGSQFTIYDHSGLRYAGVETPVVKTLSLENSRGGQVDRKRAVELYKELKTLCSLREHPNIVRLLFYDLVESNPPGTYTPALVLERAECSLSRLLDDSSTVLTAEESLQICYGTTSGLAALHQEEIIHGDVKADNVLIFRSEDGRYIPKLADFGSAIFLDDALLTASGKKRSMKYYGTSVTNAPETENQSRRPIPTAMLIRCDIYSLGILFLHVVAGELRECWTAKDENVLESAIEYLESQAPNQAKDVMIQALPQMLCYDPRRRCSDLKPILLLLSAPADVTGHQLDKENIVPAKIGRGPRDVERSLRRHLGDGHYLTFGWEDEETLHRTIQSQIIADLKNQSRSSNITTRGRAFFQSAIAHSLGLGAPRNIDAMLKATIEAARADYLPAQAVLHAWHFAHDRQVDVDEHVQLNWLYKAVVWGSWTAGSMLREMDPDLYREARSEFHSRGGYNQFFHSREPPDYIDLAGATGHEHITRLHRSVGLSEDAGAPILTAAAIHGSCTLIEVLVKDLGCDPNTCNEFGESLLVLCCKAGHIELLEVLVKLGASARTLDDEGTKIREPALHWLIAFDEEHKSRAAELLFQAGARLEDDMTWTHPCIELHGHFPDGGPLNYALKASDQATKVLLQHACSLGIADEILSGAGSEYIKPLELAISHPHPDVLQVLDDCGAFAIGPESLGEPIYRLSVLPVYQSWAVDGLIRLRAGEAAAAAIDFAAEQVPGSLGADSEDGVAPLVGAAYTHNEAVVKVLLKHGCDPNAQSSEQYEGLTSLVCWAQGMLFYDDDIARQLCAAGADVDLTNHGGLTPLHFAMRENNTHGAKQLIELGADMEATTPSSYKPLHTAALYGSVDAGRILLESGANIHPVTDWNKVPSQALWSELTPAALAADSHRRRFLELLYEFDPLLIARPPSGDGLLHFAISEPETKMLEFLLDFVNTSNPPVDPAVFLNWRNSNGWTPLHLCVGNIRRQEHCKLLLNAGASLTQLSTSGHSVLDIAMQTMQRIKDGSILEPPKSKGRLINMPSTFSAICLQETTRPAPRSFQDWDGITRVHILDREDQLSAFESLLALLHEHNAPTACAQGVPDDAFNLWLRCEESTELTSLGDGPSARHLKLVVQWKGKDGKAGASKIEVTRGELLAGLEPERLYELGVERDAVLISIVAQ</sequence>
<dbReference type="Pfam" id="PF00023">
    <property type="entry name" value="Ank"/>
    <property type="match status" value="1"/>
</dbReference>
<proteinExistence type="predicted"/>
<protein>
    <recommendedName>
        <fullName evidence="2">Protein kinase domain-containing protein</fullName>
    </recommendedName>
</protein>
<reference evidence="3 4" key="1">
    <citation type="submission" date="2019-09" db="EMBL/GenBank/DDBJ databases">
        <title>Draft genome of the ectomycorrhizal ascomycete Sphaerosporella brunnea.</title>
        <authorList>
            <consortium name="DOE Joint Genome Institute"/>
            <person name="Benucci G.M."/>
            <person name="Marozzi G."/>
            <person name="Antonielli L."/>
            <person name="Sanchez S."/>
            <person name="Marco P."/>
            <person name="Wang X."/>
            <person name="Falini L.B."/>
            <person name="Barry K."/>
            <person name="Haridas S."/>
            <person name="Lipzen A."/>
            <person name="Labutti K."/>
            <person name="Grigoriev I.V."/>
            <person name="Murat C."/>
            <person name="Martin F."/>
            <person name="Albertini E."/>
            <person name="Donnini D."/>
            <person name="Bonito G."/>
        </authorList>
    </citation>
    <scope>NUCLEOTIDE SEQUENCE [LARGE SCALE GENOMIC DNA]</scope>
    <source>
        <strain evidence="3 4">Sb_GMNB300</strain>
    </source>
</reference>
<dbReference type="SMART" id="SM00248">
    <property type="entry name" value="ANK"/>
    <property type="match status" value="10"/>
</dbReference>
<feature type="repeat" description="ANK" evidence="1">
    <location>
        <begin position="783"/>
        <end position="815"/>
    </location>
</feature>
<dbReference type="PROSITE" id="PS50297">
    <property type="entry name" value="ANK_REP_REGION"/>
    <property type="match status" value="3"/>
</dbReference>
<dbReference type="OrthoDB" id="626167at2759"/>
<dbReference type="InterPro" id="IPR000719">
    <property type="entry name" value="Prot_kinase_dom"/>
</dbReference>
<feature type="repeat" description="ANK" evidence="1">
    <location>
        <begin position="888"/>
        <end position="920"/>
    </location>
</feature>
<feature type="repeat" description="ANK" evidence="1">
    <location>
        <begin position="855"/>
        <end position="887"/>
    </location>
</feature>
<dbReference type="Pfam" id="PF12796">
    <property type="entry name" value="Ank_2"/>
    <property type="match status" value="3"/>
</dbReference>
<dbReference type="Proteomes" id="UP000326924">
    <property type="component" value="Unassembled WGS sequence"/>
</dbReference>
<evidence type="ECO:0000313" key="4">
    <source>
        <dbReference type="Proteomes" id="UP000326924"/>
    </source>
</evidence>
<feature type="domain" description="Protein kinase" evidence="2">
    <location>
        <begin position="46"/>
        <end position="327"/>
    </location>
</feature>
<feature type="repeat" description="ANK" evidence="1">
    <location>
        <begin position="575"/>
        <end position="607"/>
    </location>
</feature>
<accession>A0A5J5ESW4</accession>
<evidence type="ECO:0000256" key="1">
    <source>
        <dbReference type="PROSITE-ProRule" id="PRU00023"/>
    </source>
</evidence>
<dbReference type="Gene3D" id="1.25.40.20">
    <property type="entry name" value="Ankyrin repeat-containing domain"/>
    <property type="match status" value="4"/>
</dbReference>
<dbReference type="InterPro" id="IPR036770">
    <property type="entry name" value="Ankyrin_rpt-contain_sf"/>
</dbReference>
<comment type="caution">
    <text evidence="3">The sequence shown here is derived from an EMBL/GenBank/DDBJ whole genome shotgun (WGS) entry which is preliminary data.</text>
</comment>
<gene>
    <name evidence="3" type="ORF">FN846DRAFT_957648</name>
</gene>
<organism evidence="3 4">
    <name type="scientific">Sphaerosporella brunnea</name>
    <dbReference type="NCBI Taxonomy" id="1250544"/>
    <lineage>
        <taxon>Eukaryota</taxon>
        <taxon>Fungi</taxon>
        <taxon>Dikarya</taxon>
        <taxon>Ascomycota</taxon>
        <taxon>Pezizomycotina</taxon>
        <taxon>Pezizomycetes</taxon>
        <taxon>Pezizales</taxon>
        <taxon>Pyronemataceae</taxon>
        <taxon>Sphaerosporella</taxon>
    </lineage>
</organism>
<keyword evidence="1" id="KW-0040">ANK repeat</keyword>
<dbReference type="InParanoid" id="A0A5J5ESW4"/>
<evidence type="ECO:0000313" key="3">
    <source>
        <dbReference type="EMBL" id="KAA8900914.1"/>
    </source>
</evidence>
<dbReference type="AlphaFoldDB" id="A0A5J5ESW4"/>
<name>A0A5J5ESW4_9PEZI</name>
<dbReference type="SMART" id="SM00220">
    <property type="entry name" value="S_TKc"/>
    <property type="match status" value="1"/>
</dbReference>
<dbReference type="PANTHER" id="PTHR46224">
    <property type="entry name" value="ANKYRIN REPEAT FAMILY PROTEIN"/>
    <property type="match status" value="1"/>
</dbReference>
<dbReference type="PROSITE" id="PS50088">
    <property type="entry name" value="ANK_REPEAT"/>
    <property type="match status" value="5"/>
</dbReference>
<dbReference type="GO" id="GO:0005524">
    <property type="term" value="F:ATP binding"/>
    <property type="evidence" value="ECO:0007669"/>
    <property type="project" value="InterPro"/>
</dbReference>
<dbReference type="Pfam" id="PF00069">
    <property type="entry name" value="Pkinase"/>
    <property type="match status" value="1"/>
</dbReference>
<dbReference type="GO" id="GO:0004672">
    <property type="term" value="F:protein kinase activity"/>
    <property type="evidence" value="ECO:0007669"/>
    <property type="project" value="InterPro"/>
</dbReference>
<feature type="repeat" description="ANK" evidence="1">
    <location>
        <begin position="1007"/>
        <end position="1040"/>
    </location>
</feature>
<dbReference type="CDD" id="cd00180">
    <property type="entry name" value="PKc"/>
    <property type="match status" value="1"/>
</dbReference>
<keyword evidence="4" id="KW-1185">Reference proteome</keyword>
<dbReference type="InterPro" id="IPR051616">
    <property type="entry name" value="Cul2-RING_E3_ligase_SR"/>
</dbReference>
<dbReference type="SUPFAM" id="SSF56112">
    <property type="entry name" value="Protein kinase-like (PK-like)"/>
    <property type="match status" value="1"/>
</dbReference>
<dbReference type="InterPro" id="IPR008271">
    <property type="entry name" value="Ser/Thr_kinase_AS"/>
</dbReference>
<dbReference type="Gene3D" id="1.10.510.10">
    <property type="entry name" value="Transferase(Phosphotransferase) domain 1"/>
    <property type="match status" value="1"/>
</dbReference>